<dbReference type="InterPro" id="IPR014729">
    <property type="entry name" value="Rossmann-like_a/b/a_fold"/>
</dbReference>
<dbReference type="SUPFAM" id="SSF52402">
    <property type="entry name" value="Adenine nucleotide alpha hydrolases-like"/>
    <property type="match status" value="1"/>
</dbReference>
<sequence>MNKINDYINKELNKKEIKIYSILIKKITNWLQQKVKSANAKGLSLGISGGIDSATLAKIALLAFPNNCNFYYFKTKDDIQTEKDIEALKKSLNVDIKTIDLSDIFNNLKNQLDIKNLASLSNLKSRLFMSSIYALSQDKNHLVLGTDNYNEYYLGYFTKYGDGGCDLLPFANIKKSDIYILAKMLDIPNSILTKSPSANLCIESNDEEELGFSYLEFEKYLINKNNVSKEIANRIEHLHKISEHKRNLIPKGPKLK</sequence>
<dbReference type="GO" id="GO:0003952">
    <property type="term" value="F:NAD+ synthase (glutamine-hydrolyzing) activity"/>
    <property type="evidence" value="ECO:0007669"/>
    <property type="project" value="InterPro"/>
</dbReference>
<dbReference type="GO" id="GO:0005737">
    <property type="term" value="C:cytoplasm"/>
    <property type="evidence" value="ECO:0007669"/>
    <property type="project" value="InterPro"/>
</dbReference>
<dbReference type="PANTHER" id="PTHR23090:SF9">
    <property type="entry name" value="GLUTAMINE-DEPENDENT NAD(+) SYNTHETASE"/>
    <property type="match status" value="1"/>
</dbReference>
<protein>
    <recommendedName>
        <fullName evidence="7">NH(3)-dependent NAD(+) synthetase</fullName>
        <ecNumber evidence="7">6.3.1.5</ecNumber>
    </recommendedName>
</protein>
<evidence type="ECO:0000256" key="6">
    <source>
        <dbReference type="RuleBase" id="RU003811"/>
    </source>
</evidence>
<dbReference type="CDD" id="cd00553">
    <property type="entry name" value="NAD_synthase"/>
    <property type="match status" value="1"/>
</dbReference>
<dbReference type="InterPro" id="IPR003694">
    <property type="entry name" value="NAD_synthase"/>
</dbReference>
<dbReference type="EMBL" id="CP030103">
    <property type="protein sequence ID" value="AWX42829.1"/>
    <property type="molecule type" value="Genomic_DNA"/>
</dbReference>
<dbReference type="GO" id="GO:0004359">
    <property type="term" value="F:glutaminase activity"/>
    <property type="evidence" value="ECO:0007669"/>
    <property type="project" value="InterPro"/>
</dbReference>
<dbReference type="Pfam" id="PF02540">
    <property type="entry name" value="NAD_synthase"/>
    <property type="match status" value="1"/>
</dbReference>
<dbReference type="UniPathway" id="UPA00253"/>
<comment type="catalytic activity">
    <reaction evidence="7">
        <text>deamido-NAD(+) + NH4(+) + ATP = AMP + diphosphate + NAD(+) + H(+)</text>
        <dbReference type="Rhea" id="RHEA:21188"/>
        <dbReference type="ChEBI" id="CHEBI:15378"/>
        <dbReference type="ChEBI" id="CHEBI:28938"/>
        <dbReference type="ChEBI" id="CHEBI:30616"/>
        <dbReference type="ChEBI" id="CHEBI:33019"/>
        <dbReference type="ChEBI" id="CHEBI:57540"/>
        <dbReference type="ChEBI" id="CHEBI:58437"/>
        <dbReference type="ChEBI" id="CHEBI:456215"/>
        <dbReference type="EC" id="6.3.1.5"/>
    </reaction>
</comment>
<evidence type="ECO:0000313" key="8">
    <source>
        <dbReference type="EMBL" id="AWX42829.1"/>
    </source>
</evidence>
<organism evidence="8 9">
    <name type="scientific">Metamycoplasma cloacale</name>
    <dbReference type="NCBI Taxonomy" id="92401"/>
    <lineage>
        <taxon>Bacteria</taxon>
        <taxon>Bacillati</taxon>
        <taxon>Mycoplasmatota</taxon>
        <taxon>Mycoplasmoidales</taxon>
        <taxon>Metamycoplasmataceae</taxon>
        <taxon>Metamycoplasma</taxon>
    </lineage>
</organism>
<dbReference type="RefSeq" id="WP_029330280.1">
    <property type="nucleotide sequence ID" value="NZ_CP030103.1"/>
</dbReference>
<evidence type="ECO:0000256" key="3">
    <source>
        <dbReference type="ARBA" id="ARBA00022741"/>
    </source>
</evidence>
<dbReference type="InterPro" id="IPR022310">
    <property type="entry name" value="NAD/GMP_synthase"/>
</dbReference>
<name>A0A2Z4LM59_9BACT</name>
<dbReference type="PANTHER" id="PTHR23090">
    <property type="entry name" value="NH 3 /GLUTAMINE-DEPENDENT NAD + SYNTHETASE"/>
    <property type="match status" value="1"/>
</dbReference>
<dbReference type="GO" id="GO:0005524">
    <property type="term" value="F:ATP binding"/>
    <property type="evidence" value="ECO:0007669"/>
    <property type="project" value="UniProtKB-KW"/>
</dbReference>
<keyword evidence="4 6" id="KW-0067">ATP-binding</keyword>
<dbReference type="KEGG" id="mclo:DK849_01995"/>
<dbReference type="GO" id="GO:0009435">
    <property type="term" value="P:NAD+ biosynthetic process"/>
    <property type="evidence" value="ECO:0007669"/>
    <property type="project" value="UniProtKB-UniPathway"/>
</dbReference>
<comment type="similarity">
    <text evidence="6">Belongs to the NAD synthetase family.</text>
</comment>
<gene>
    <name evidence="8" type="primary">nadE</name>
    <name evidence="8" type="ORF">DK849_01995</name>
</gene>
<keyword evidence="5 6" id="KW-0520">NAD</keyword>
<keyword evidence="2 6" id="KW-0436">Ligase</keyword>
<evidence type="ECO:0000313" key="9">
    <source>
        <dbReference type="Proteomes" id="UP000249865"/>
    </source>
</evidence>
<comment type="pathway">
    <text evidence="1">Cofactor biosynthesis; NAD(+) biosynthesis.</text>
</comment>
<dbReference type="GO" id="GO:0008795">
    <property type="term" value="F:NAD+ synthase activity"/>
    <property type="evidence" value="ECO:0007669"/>
    <property type="project" value="UniProtKB-EC"/>
</dbReference>
<dbReference type="NCBIfam" id="TIGR00552">
    <property type="entry name" value="nadE"/>
    <property type="match status" value="1"/>
</dbReference>
<keyword evidence="9" id="KW-1185">Reference proteome</keyword>
<reference evidence="9" key="1">
    <citation type="submission" date="2018-06" db="EMBL/GenBank/DDBJ databases">
        <title>Complete genome sequences of Mycoplasma anatis, M. anseris and M. cloacale type strains.</title>
        <authorList>
            <person name="Grozner D."/>
            <person name="Forro B."/>
            <person name="Sulyok K.M."/>
            <person name="Marton S."/>
            <person name="Kreizinger Z."/>
            <person name="Banyai K."/>
            <person name="Gyuranecz M."/>
        </authorList>
    </citation>
    <scope>NUCLEOTIDE SEQUENCE [LARGE SCALE GENOMIC DNA]</scope>
    <source>
        <strain evidence="9">NCTC 10199</strain>
    </source>
</reference>
<evidence type="ECO:0000256" key="2">
    <source>
        <dbReference type="ARBA" id="ARBA00022598"/>
    </source>
</evidence>
<evidence type="ECO:0000256" key="1">
    <source>
        <dbReference type="ARBA" id="ARBA00004790"/>
    </source>
</evidence>
<dbReference type="EC" id="6.3.1.5" evidence="7"/>
<proteinExistence type="inferred from homology"/>
<evidence type="ECO:0000256" key="7">
    <source>
        <dbReference type="RuleBase" id="RU003812"/>
    </source>
</evidence>
<dbReference type="OrthoDB" id="9803818at2"/>
<evidence type="ECO:0000256" key="5">
    <source>
        <dbReference type="ARBA" id="ARBA00023027"/>
    </source>
</evidence>
<evidence type="ECO:0000256" key="4">
    <source>
        <dbReference type="ARBA" id="ARBA00022840"/>
    </source>
</evidence>
<accession>A0A2Z4LM59</accession>
<dbReference type="Proteomes" id="UP000249865">
    <property type="component" value="Chromosome"/>
</dbReference>
<keyword evidence="3 6" id="KW-0547">Nucleotide-binding</keyword>
<dbReference type="AlphaFoldDB" id="A0A2Z4LM59"/>
<dbReference type="Gene3D" id="3.40.50.620">
    <property type="entry name" value="HUPs"/>
    <property type="match status" value="1"/>
</dbReference>